<organism evidence="3 4">
    <name type="scientific">Steinernema carpocapsae</name>
    <name type="common">Entomopathogenic nematode</name>
    <dbReference type="NCBI Taxonomy" id="34508"/>
    <lineage>
        <taxon>Eukaryota</taxon>
        <taxon>Metazoa</taxon>
        <taxon>Ecdysozoa</taxon>
        <taxon>Nematoda</taxon>
        <taxon>Chromadorea</taxon>
        <taxon>Rhabditida</taxon>
        <taxon>Tylenchina</taxon>
        <taxon>Panagrolaimomorpha</taxon>
        <taxon>Strongyloidoidea</taxon>
        <taxon>Steinernematidae</taxon>
        <taxon>Steinernema</taxon>
    </lineage>
</organism>
<dbReference type="AlphaFoldDB" id="A0A4U5N2E7"/>
<evidence type="ECO:0000256" key="1">
    <source>
        <dbReference type="SAM" id="MobiDB-lite"/>
    </source>
</evidence>
<dbReference type="Pfam" id="PF14214">
    <property type="entry name" value="Helitron_like_N"/>
    <property type="match status" value="1"/>
</dbReference>
<proteinExistence type="predicted"/>
<dbReference type="Proteomes" id="UP000298663">
    <property type="component" value="Unassembled WGS sequence"/>
</dbReference>
<comment type="caution">
    <text evidence="3">The sequence shown here is derived from an EMBL/GenBank/DDBJ whole genome shotgun (WGS) entry which is preliminary data.</text>
</comment>
<reference evidence="3 4" key="1">
    <citation type="journal article" date="2015" name="Genome Biol.">
        <title>Comparative genomics of Steinernema reveals deeply conserved gene regulatory networks.</title>
        <authorList>
            <person name="Dillman A.R."/>
            <person name="Macchietto M."/>
            <person name="Porter C.F."/>
            <person name="Rogers A."/>
            <person name="Williams B."/>
            <person name="Antoshechkin I."/>
            <person name="Lee M.M."/>
            <person name="Goodwin Z."/>
            <person name="Lu X."/>
            <person name="Lewis E.E."/>
            <person name="Goodrich-Blair H."/>
            <person name="Stock S.P."/>
            <person name="Adams B.J."/>
            <person name="Sternberg P.W."/>
            <person name="Mortazavi A."/>
        </authorList>
    </citation>
    <scope>NUCLEOTIDE SEQUENCE [LARGE SCALE GENOMIC DNA]</scope>
    <source>
        <strain evidence="3 4">ALL</strain>
    </source>
</reference>
<evidence type="ECO:0000313" key="4">
    <source>
        <dbReference type="Proteomes" id="UP000298663"/>
    </source>
</evidence>
<evidence type="ECO:0000259" key="2">
    <source>
        <dbReference type="Pfam" id="PF14214"/>
    </source>
</evidence>
<evidence type="ECO:0000313" key="3">
    <source>
        <dbReference type="EMBL" id="TKR76293.1"/>
    </source>
</evidence>
<gene>
    <name evidence="3" type="ORF">L596_017452</name>
</gene>
<feature type="domain" description="Helitron helicase-like" evidence="2">
    <location>
        <begin position="10"/>
        <end position="95"/>
    </location>
</feature>
<dbReference type="EMBL" id="AZBU02000005">
    <property type="protein sequence ID" value="TKR76293.1"/>
    <property type="molecule type" value="Genomic_DNA"/>
</dbReference>
<accession>A0A4U5N2E7</accession>
<dbReference type="STRING" id="34508.A0A4U5N2E7"/>
<sequence>MSDEKVPDANEKERLQKQKQRESMSDEKVPDANEKHQYYQDAMALVREFGKPDFFITFTCNPQWPEDRPDLVARVFKNKLDMLMDDLKKHEVSGKGKDPEAACMQDGKCTKGNFPKNLLVKSEAKRKSYALPKRRGNADNTSQKQKTCAFRQSMSYNPYFAAKCNAYINLE</sequence>
<protein>
    <recommendedName>
        <fullName evidence="2">Helitron helicase-like domain-containing protein</fullName>
    </recommendedName>
</protein>
<dbReference type="InterPro" id="IPR025476">
    <property type="entry name" value="Helitron_helicase-like"/>
</dbReference>
<reference evidence="3 4" key="2">
    <citation type="journal article" date="2019" name="G3 (Bethesda)">
        <title>Hybrid Assembly of the Genome of the Entomopathogenic Nematode Steinernema carpocapsae Identifies the X-Chromosome.</title>
        <authorList>
            <person name="Serra L."/>
            <person name="Macchietto M."/>
            <person name="Macias-Munoz A."/>
            <person name="McGill C.J."/>
            <person name="Rodriguez I.M."/>
            <person name="Rodriguez B."/>
            <person name="Murad R."/>
            <person name="Mortazavi A."/>
        </authorList>
    </citation>
    <scope>NUCLEOTIDE SEQUENCE [LARGE SCALE GENOMIC DNA]</scope>
    <source>
        <strain evidence="3 4">ALL</strain>
    </source>
</reference>
<keyword evidence="4" id="KW-1185">Reference proteome</keyword>
<name>A0A4U5N2E7_STECR</name>
<feature type="region of interest" description="Disordered" evidence="1">
    <location>
        <begin position="1"/>
        <end position="35"/>
    </location>
</feature>
<dbReference type="OrthoDB" id="5873941at2759"/>